<gene>
    <name evidence="4" type="ORF">MGAL_10B011727</name>
</gene>
<dbReference type="InterPro" id="IPR027417">
    <property type="entry name" value="P-loop_NTPase"/>
</dbReference>
<dbReference type="SUPFAM" id="SSF56112">
    <property type="entry name" value="Protein kinase-like (PK-like)"/>
    <property type="match status" value="1"/>
</dbReference>
<evidence type="ECO:0000256" key="2">
    <source>
        <dbReference type="SAM" id="Phobius"/>
    </source>
</evidence>
<proteinExistence type="predicted"/>
<evidence type="ECO:0000256" key="1">
    <source>
        <dbReference type="SAM" id="MobiDB-lite"/>
    </source>
</evidence>
<keyword evidence="5" id="KW-1185">Reference proteome</keyword>
<feature type="transmembrane region" description="Helical" evidence="2">
    <location>
        <begin position="822"/>
        <end position="848"/>
    </location>
</feature>
<comment type="caution">
    <text evidence="4">The sequence shown here is derived from an EMBL/GenBank/DDBJ whole genome shotgun (WGS) entry which is preliminary data.</text>
</comment>
<dbReference type="EMBL" id="UYJE01006961">
    <property type="protein sequence ID" value="VDI50570.1"/>
    <property type="molecule type" value="Genomic_DNA"/>
</dbReference>
<evidence type="ECO:0000313" key="5">
    <source>
        <dbReference type="Proteomes" id="UP000596742"/>
    </source>
</evidence>
<keyword evidence="2" id="KW-0472">Membrane</keyword>
<feature type="compositionally biased region" description="Acidic residues" evidence="1">
    <location>
        <begin position="191"/>
        <end position="204"/>
    </location>
</feature>
<dbReference type="OrthoDB" id="415825at2759"/>
<dbReference type="SUPFAM" id="SSF52540">
    <property type="entry name" value="P-loop containing nucleoside triphosphate hydrolases"/>
    <property type="match status" value="1"/>
</dbReference>
<evidence type="ECO:0000313" key="4">
    <source>
        <dbReference type="EMBL" id="VDI50570.1"/>
    </source>
</evidence>
<dbReference type="AlphaFoldDB" id="A0A8B6FJF5"/>
<dbReference type="Pfam" id="PF00350">
    <property type="entry name" value="Dynamin_N"/>
    <property type="match status" value="1"/>
</dbReference>
<dbReference type="InterPro" id="IPR045063">
    <property type="entry name" value="Dynamin_N"/>
</dbReference>
<feature type="compositionally biased region" description="Basic and acidic residues" evidence="1">
    <location>
        <begin position="264"/>
        <end position="273"/>
    </location>
</feature>
<feature type="compositionally biased region" description="Basic and acidic residues" evidence="1">
    <location>
        <begin position="284"/>
        <end position="293"/>
    </location>
</feature>
<keyword evidence="2" id="KW-0812">Transmembrane</keyword>
<dbReference type="Proteomes" id="UP000596742">
    <property type="component" value="Unassembled WGS sequence"/>
</dbReference>
<dbReference type="Gene3D" id="3.40.50.300">
    <property type="entry name" value="P-loop containing nucleotide triphosphate hydrolases"/>
    <property type="match status" value="1"/>
</dbReference>
<dbReference type="PANTHER" id="PTHR26392:SF92">
    <property type="entry name" value="PROTEIN KINASE DOMAIN-CONTAINING PROTEIN"/>
    <property type="match status" value="1"/>
</dbReference>
<feature type="compositionally biased region" description="Polar residues" evidence="1">
    <location>
        <begin position="254"/>
        <end position="263"/>
    </location>
</feature>
<keyword evidence="2" id="KW-1133">Transmembrane helix</keyword>
<accession>A0A8B6FJF5</accession>
<dbReference type="PANTHER" id="PTHR26392">
    <property type="entry name" value="MITOGEN-ACTIVATED PROTEIN KINASE KINASE KINASE 7-RELATED"/>
    <property type="match status" value="1"/>
</dbReference>
<reference evidence="4" key="1">
    <citation type="submission" date="2018-11" db="EMBL/GenBank/DDBJ databases">
        <authorList>
            <person name="Alioto T."/>
            <person name="Alioto T."/>
        </authorList>
    </citation>
    <scope>NUCLEOTIDE SEQUENCE</scope>
</reference>
<feature type="region of interest" description="Disordered" evidence="1">
    <location>
        <begin position="254"/>
        <end position="303"/>
    </location>
</feature>
<evidence type="ECO:0000259" key="3">
    <source>
        <dbReference type="Pfam" id="PF00350"/>
    </source>
</evidence>
<organism evidence="4 5">
    <name type="scientific">Mytilus galloprovincialis</name>
    <name type="common">Mediterranean mussel</name>
    <dbReference type="NCBI Taxonomy" id="29158"/>
    <lineage>
        <taxon>Eukaryota</taxon>
        <taxon>Metazoa</taxon>
        <taxon>Spiralia</taxon>
        <taxon>Lophotrochozoa</taxon>
        <taxon>Mollusca</taxon>
        <taxon>Bivalvia</taxon>
        <taxon>Autobranchia</taxon>
        <taxon>Pteriomorphia</taxon>
        <taxon>Mytilida</taxon>
        <taxon>Mytiloidea</taxon>
        <taxon>Mytilidae</taxon>
        <taxon>Mytilinae</taxon>
        <taxon>Mytilus</taxon>
    </lineage>
</organism>
<feature type="domain" description="Dynamin N-terminal" evidence="3">
    <location>
        <begin position="374"/>
        <end position="521"/>
    </location>
</feature>
<feature type="region of interest" description="Disordered" evidence="1">
    <location>
        <begin position="182"/>
        <end position="206"/>
    </location>
</feature>
<name>A0A8B6FJF5_MYTGA</name>
<sequence>MTSQAESTTPIKFIIEGVVDTNEEIRKINELKANINADQIDIQLESAEKGSLTLIVRIKNKILQKRRSLVHTVVKFIHSITATHKFIYKDKEEPTLVILPDEGNVDSVSSTGKEVAMESSCDGSGKDSLVLNLQVKNKVFQTGSLPQSLGNFLEDAIQISDGRDLIRGNELRAVVVPGNEVLRPEKNESSSDSDEYLSFDDEDDFSRNVDKEMSDVMPRSIVSGVNNAQVPSTSNHTFQEMSDVMPRSIVSGVNNAQVPSTSNHMDRKSDKQKASGTTSAVAESMDRESDKPEASGTTSRVLGSEHTANLLENITNFKRRANEQLIEIYKDICVFTKSKNVFPDLQEEIIIEFGDVQEVPQEKISDVLDDSCPIVITGETSGGKSTFINLLLGVDLLPHSALACTSTICRIHNSKEKKIEVTGKSKRPHAIPLEKDLDADSVRTLLKRYVTIRKPTESQIDMVEEEEYEFVDIYWPIPFLQENIVIVDTPGIGPDHPNLTKRLFQYLPNALAFIYIINASNGGGVQSDRLLKIQEELVRIRDEEKKTVFDTRRAVFICNKWDLIYEDNQEVFATITKTLKNTWSGFQKNKLLKLSAREEMKNPLISDDFRDILCSIESMLPASVDEKIHRHLQWQQHFFDRVLIKLSTRIRNTYRSKEEKQDLVQIIAKRVDKIKRDQSVLRKTLYNMAKKKCREIGSEMFNHLHNKQTFSKMLNWTEEDLPRGDNIREIKTQIDSQIRDHVSAEIKSKMKSIEIESLSDFEQDLFKWQQLAIGLECGELDRVFQGETDITFTFAEQAMYSLTVNRRLEIAQNVALVVSSPIWAPVGYLLGPLIGPLIGAIFIGPVWIAKTIMENKNEVEEYNMYNKNRIKYANERAEKYLKKITFDNLMSLIQNGILKNIKDRIDIYFSDVIPKRIAAGELLIKNIERDIRSPCEIRKQCHRVEKEIMPIYGRLVLAYTDLFDEKVFPTSDVRVSLTGSRNPIHLFQAQLKLDDQWIPVRFSTIKCKPDDKDKCAELAEIYLLRKLRHQNIVALYGFSVVDESPGKSFHVFTEVCDKKLEDEILCKQLTW</sequence>
<dbReference type="InterPro" id="IPR011009">
    <property type="entry name" value="Kinase-like_dom_sf"/>
</dbReference>
<protein>
    <recommendedName>
        <fullName evidence="3">Dynamin N-terminal domain-containing protein</fullName>
    </recommendedName>
</protein>